<sequence>MLSRSSRMNCSSQFSAPPLPEMDLFTYNDAHRVWICRPCGYAVLISHLQSHLATRHRKHPSAATPALRVPAQALMGRRPAWDPTQGACVPPPPQSAPVPGLPVYQGYRCPRCPYVARALSNLPKHQRQADPDKRHFEILNRAYLRGTSQWLVRASAGA</sequence>
<dbReference type="Pfam" id="PF12013">
    <property type="entry name" value="OrsD"/>
    <property type="match status" value="1"/>
</dbReference>
<accession>A0A9P3BF48</accession>
<gene>
    <name evidence="1" type="ORF">Asppvi_007852</name>
</gene>
<dbReference type="InterPro" id="IPR022698">
    <property type="entry name" value="OrsD"/>
</dbReference>
<comment type="caution">
    <text evidence="1">The sequence shown here is derived from an EMBL/GenBank/DDBJ whole genome shotgun (WGS) entry which is preliminary data.</text>
</comment>
<organism evidence="1 2">
    <name type="scientific">Aspergillus pseudoviridinutans</name>
    <dbReference type="NCBI Taxonomy" id="1517512"/>
    <lineage>
        <taxon>Eukaryota</taxon>
        <taxon>Fungi</taxon>
        <taxon>Dikarya</taxon>
        <taxon>Ascomycota</taxon>
        <taxon>Pezizomycotina</taxon>
        <taxon>Eurotiomycetes</taxon>
        <taxon>Eurotiomycetidae</taxon>
        <taxon>Eurotiales</taxon>
        <taxon>Aspergillaceae</taxon>
        <taxon>Aspergillus</taxon>
        <taxon>Aspergillus subgen. Fumigati</taxon>
    </lineage>
</organism>
<proteinExistence type="predicted"/>
<dbReference type="GeneID" id="67006462"/>
<protein>
    <recommendedName>
        <fullName evidence="3">C2H2-type domain-containing protein</fullName>
    </recommendedName>
</protein>
<evidence type="ECO:0008006" key="3">
    <source>
        <dbReference type="Google" id="ProtNLM"/>
    </source>
</evidence>
<keyword evidence="2" id="KW-1185">Reference proteome</keyword>
<dbReference type="OrthoDB" id="4493315at2759"/>
<reference evidence="1 2" key="1">
    <citation type="submission" date="2018-10" db="EMBL/GenBank/DDBJ databases">
        <title>Pan-genome distribution and transcriptional activeness of fungal secondary metabolism genes in Aspergillus section Fumigati.</title>
        <authorList>
            <person name="Takahashi H."/>
            <person name="Umemura M."/>
            <person name="Ninomiya A."/>
            <person name="Kusuya Y."/>
            <person name="Urayama S."/>
            <person name="Shimizu M."/>
            <person name="Watanabe A."/>
            <person name="Kamei K."/>
            <person name="Yaguchi T."/>
            <person name="Hagiwara D."/>
        </authorList>
    </citation>
    <scope>NUCLEOTIDE SEQUENCE [LARGE SCALE GENOMIC DNA]</scope>
    <source>
        <strain evidence="1 2">IFM 55266</strain>
    </source>
</reference>
<evidence type="ECO:0000313" key="2">
    <source>
        <dbReference type="Proteomes" id="UP001043456"/>
    </source>
</evidence>
<dbReference type="AlphaFoldDB" id="A0A9P3BF48"/>
<dbReference type="EMBL" id="BHVY01000005">
    <property type="protein sequence ID" value="GIJ88924.1"/>
    <property type="molecule type" value="Genomic_DNA"/>
</dbReference>
<name>A0A9P3BF48_9EURO</name>
<dbReference type="RefSeq" id="XP_043159670.1">
    <property type="nucleotide sequence ID" value="XM_043303735.1"/>
</dbReference>
<dbReference type="Proteomes" id="UP001043456">
    <property type="component" value="Unassembled WGS sequence"/>
</dbReference>
<evidence type="ECO:0000313" key="1">
    <source>
        <dbReference type="EMBL" id="GIJ88924.1"/>
    </source>
</evidence>